<reference evidence="3" key="1">
    <citation type="submission" date="2023-06" db="EMBL/GenBank/DDBJ databases">
        <title>Genome-scale phylogeny and comparative genomics of the fungal order Sordariales.</title>
        <authorList>
            <consortium name="Lawrence Berkeley National Laboratory"/>
            <person name="Hensen N."/>
            <person name="Bonometti L."/>
            <person name="Westerberg I."/>
            <person name="Brannstrom I.O."/>
            <person name="Guillou S."/>
            <person name="Cros-Aarteil S."/>
            <person name="Calhoun S."/>
            <person name="Haridas S."/>
            <person name="Kuo A."/>
            <person name="Mondo S."/>
            <person name="Pangilinan J."/>
            <person name="Riley R."/>
            <person name="Labutti K."/>
            <person name="Andreopoulos B."/>
            <person name="Lipzen A."/>
            <person name="Chen C."/>
            <person name="Yanf M."/>
            <person name="Daum C."/>
            <person name="Ng V."/>
            <person name="Clum A."/>
            <person name="Steindorff A."/>
            <person name="Ohm R."/>
            <person name="Martin F."/>
            <person name="Silar P."/>
            <person name="Natvig D."/>
            <person name="Lalanne C."/>
            <person name="Gautier V."/>
            <person name="Ament-Velasquez S.L."/>
            <person name="Kruys A."/>
            <person name="Hutchinson M.I."/>
            <person name="Powell A.J."/>
            <person name="Barry K."/>
            <person name="Miller A.N."/>
            <person name="Grigoriev I.V."/>
            <person name="Debuchy R."/>
            <person name="Gladieux P."/>
            <person name="Thoren M.H."/>
            <person name="Johannesson H."/>
        </authorList>
    </citation>
    <scope>NUCLEOTIDE SEQUENCE</scope>
    <source>
        <strain evidence="3">SMH4607-1</strain>
    </source>
</reference>
<dbReference type="InterPro" id="IPR027417">
    <property type="entry name" value="P-loop_NTPase"/>
</dbReference>
<keyword evidence="4" id="KW-1185">Reference proteome</keyword>
<dbReference type="InterPro" id="IPR054471">
    <property type="entry name" value="GPIID_WHD"/>
</dbReference>
<name>A0AA40DVQ1_9PEZI</name>
<evidence type="ECO:0000313" key="3">
    <source>
        <dbReference type="EMBL" id="KAK0715222.1"/>
    </source>
</evidence>
<dbReference type="Pfam" id="PF24809">
    <property type="entry name" value="DUF7708"/>
    <property type="match status" value="1"/>
</dbReference>
<dbReference type="Gene3D" id="3.40.50.300">
    <property type="entry name" value="P-loop containing nucleotide triphosphate hydrolases"/>
    <property type="match status" value="1"/>
</dbReference>
<dbReference type="PANTHER" id="PTHR10039:SF14">
    <property type="entry name" value="NACHT DOMAIN-CONTAINING PROTEIN"/>
    <property type="match status" value="1"/>
</dbReference>
<gene>
    <name evidence="3" type="ORF">B0H67DRAFT_665211</name>
</gene>
<proteinExistence type="predicted"/>
<dbReference type="PROSITE" id="PS50837">
    <property type="entry name" value="NACHT"/>
    <property type="match status" value="1"/>
</dbReference>
<dbReference type="InterPro" id="IPR056884">
    <property type="entry name" value="NPHP3-like_N"/>
</dbReference>
<evidence type="ECO:0000259" key="2">
    <source>
        <dbReference type="PROSITE" id="PS50837"/>
    </source>
</evidence>
<evidence type="ECO:0000313" key="4">
    <source>
        <dbReference type="Proteomes" id="UP001172102"/>
    </source>
</evidence>
<dbReference type="Proteomes" id="UP001172102">
    <property type="component" value="Unassembled WGS sequence"/>
</dbReference>
<feature type="domain" description="NACHT" evidence="2">
    <location>
        <begin position="259"/>
        <end position="402"/>
    </location>
</feature>
<comment type="caution">
    <text evidence="3">The sequence shown here is derived from an EMBL/GenBank/DDBJ whole genome shotgun (WGS) entry which is preliminary data.</text>
</comment>
<dbReference type="Pfam" id="PF22939">
    <property type="entry name" value="WHD_GPIID"/>
    <property type="match status" value="1"/>
</dbReference>
<accession>A0AA40DVQ1</accession>
<dbReference type="InterPro" id="IPR007111">
    <property type="entry name" value="NACHT_NTPase"/>
</dbReference>
<dbReference type="Pfam" id="PF24883">
    <property type="entry name" value="NPHP3_N"/>
    <property type="match status" value="1"/>
</dbReference>
<evidence type="ECO:0000256" key="1">
    <source>
        <dbReference type="ARBA" id="ARBA00022737"/>
    </source>
</evidence>
<dbReference type="InterPro" id="IPR056125">
    <property type="entry name" value="DUF7708"/>
</dbReference>
<dbReference type="PANTHER" id="PTHR10039">
    <property type="entry name" value="AMELOGENIN"/>
    <property type="match status" value="1"/>
</dbReference>
<dbReference type="AlphaFoldDB" id="A0AA40DVQ1"/>
<protein>
    <submittedName>
        <fullName evidence="3">NACHT domain protein</fullName>
    </submittedName>
</protein>
<dbReference type="EMBL" id="JAUKUA010000004">
    <property type="protein sequence ID" value="KAK0715222.1"/>
    <property type="molecule type" value="Genomic_DNA"/>
</dbReference>
<organism evidence="3 4">
    <name type="scientific">Lasiosphaeris hirsuta</name>
    <dbReference type="NCBI Taxonomy" id="260670"/>
    <lineage>
        <taxon>Eukaryota</taxon>
        <taxon>Fungi</taxon>
        <taxon>Dikarya</taxon>
        <taxon>Ascomycota</taxon>
        <taxon>Pezizomycotina</taxon>
        <taxon>Sordariomycetes</taxon>
        <taxon>Sordariomycetidae</taxon>
        <taxon>Sordariales</taxon>
        <taxon>Lasiosphaeriaceae</taxon>
        <taxon>Lasiosphaeris</taxon>
    </lineage>
</organism>
<sequence>MASGLPIDPIQTAFEAAVCNFKKDLNDDEINPKISQAVTIDDVYAETKKLQAEQAKHTHLPIQVFAQAKPDVLALIWGPIVLLLQWANVLKVSFDAIVDTIAEIGIALPEFKLASQLFRENKDIGHVLLLFFREIIEFYSITLRFFHNLFEVLWPRCRDKIKVVKKNVESHTLLLRRDVQSEHVRQQYAHRVRALEHFDVAERARRRQDYCSIMTDMRPERYDDKLHWVQSRVCEGTGRWLLKSPAFIEWLDGSEKSKRLLWLQGIPGSGYTGKTFLSTTAIQSARGRGKTLFVFLTYTHINKTSALSIFQSLIFQLASQYEVLQSVVCESSCENPRNSLEAAEKLFSDLVLACNEHVFMVVDGLDEMGEEERCLLVKRLIALLDVLEGVRVYLSSRPEADLKKCLANQPKSTLQVHAENAGSIQVFVNKWTEDWLRDCQASEQFAVVLIYVEFIDNISEIENELKVLPENLNAAYERIFQRINGLNSHVKTKACKILGWIACTPTPLTLREIQHALTIRAADRDGKPPLQVKPQIDKVCGPIVEVVDDYVQLAHFTVKE</sequence>
<keyword evidence="1" id="KW-0677">Repeat</keyword>